<dbReference type="GO" id="GO:0005886">
    <property type="term" value="C:plasma membrane"/>
    <property type="evidence" value="ECO:0007669"/>
    <property type="project" value="UniProtKB-SubCell"/>
</dbReference>
<gene>
    <name evidence="3" type="ORF">BC742_0744</name>
</gene>
<dbReference type="RefSeq" id="WP_022602026.1">
    <property type="nucleotide sequence ID" value="NZ_KI440811.1"/>
</dbReference>
<dbReference type="PANTHER" id="PTHR30203:SF33">
    <property type="entry name" value="BLR4455 PROTEIN"/>
    <property type="match status" value="1"/>
</dbReference>
<dbReference type="PROSITE" id="PS51257">
    <property type="entry name" value="PROKAR_LIPOPROTEIN"/>
    <property type="match status" value="1"/>
</dbReference>
<keyword evidence="2 3" id="KW-0449">Lipoprotein</keyword>
<dbReference type="Gene3D" id="2.20.200.10">
    <property type="entry name" value="Outer membrane efflux proteins (OEP)"/>
    <property type="match status" value="1"/>
</dbReference>
<proteinExistence type="inferred from homology"/>
<dbReference type="GO" id="GO:0015562">
    <property type="term" value="F:efflux transmembrane transporter activity"/>
    <property type="evidence" value="ECO:0007669"/>
    <property type="project" value="InterPro"/>
</dbReference>
<dbReference type="Proteomes" id="UP000269493">
    <property type="component" value="Unassembled WGS sequence"/>
</dbReference>
<keyword evidence="2" id="KW-0812">Transmembrane</keyword>
<dbReference type="Gene3D" id="1.20.1600.10">
    <property type="entry name" value="Outer membrane efflux proteins (OEP)"/>
    <property type="match status" value="1"/>
</dbReference>
<keyword evidence="2" id="KW-0472">Membrane</keyword>
<dbReference type="SUPFAM" id="SSF56954">
    <property type="entry name" value="Outer membrane efflux proteins (OEP)"/>
    <property type="match status" value="1"/>
</dbReference>
<protein>
    <submittedName>
        <fullName evidence="3">NodT family efflux transporter outer membrane factor (OMF) lipoprotein</fullName>
    </submittedName>
</protein>
<dbReference type="EMBL" id="RBXN01000002">
    <property type="protein sequence ID" value="RKT59823.1"/>
    <property type="molecule type" value="Genomic_DNA"/>
</dbReference>
<comment type="caution">
    <text evidence="3">The sequence shown here is derived from an EMBL/GenBank/DDBJ whole genome shotgun (WGS) entry which is preliminary data.</text>
</comment>
<dbReference type="InterPro" id="IPR010131">
    <property type="entry name" value="MdtP/NodT-like"/>
</dbReference>
<comment type="similarity">
    <text evidence="1 2">Belongs to the outer membrane factor (OMF) (TC 1.B.17) family.</text>
</comment>
<dbReference type="Pfam" id="PF02321">
    <property type="entry name" value="OEP"/>
    <property type="match status" value="2"/>
</dbReference>
<organism evidence="3 4">
    <name type="scientific">Coprobacter fastidiosus NSB1 = JCM 33896</name>
    <dbReference type="NCBI Taxonomy" id="1349822"/>
    <lineage>
        <taxon>Bacteria</taxon>
        <taxon>Pseudomonadati</taxon>
        <taxon>Bacteroidota</taxon>
        <taxon>Bacteroidia</taxon>
        <taxon>Bacteroidales</taxon>
        <taxon>Barnesiellaceae</taxon>
        <taxon>Coprobacter</taxon>
    </lineage>
</organism>
<dbReference type="NCBIfam" id="TIGR01845">
    <property type="entry name" value="outer_NodT"/>
    <property type="match status" value="1"/>
</dbReference>
<evidence type="ECO:0000256" key="1">
    <source>
        <dbReference type="ARBA" id="ARBA00007613"/>
    </source>
</evidence>
<keyword evidence="2" id="KW-0564">Palmitate</keyword>
<keyword evidence="2" id="KW-1134">Transmembrane beta strand</keyword>
<evidence type="ECO:0000313" key="3">
    <source>
        <dbReference type="EMBL" id="RKT59823.1"/>
    </source>
</evidence>
<reference evidence="3 4" key="1">
    <citation type="submission" date="2018-10" db="EMBL/GenBank/DDBJ databases">
        <title>Genomic Encyclopedia of Archaeal and Bacterial Type Strains, Phase II (KMG-II): from individual species to whole genera.</title>
        <authorList>
            <person name="Goeker M."/>
        </authorList>
    </citation>
    <scope>NUCLEOTIDE SEQUENCE [LARGE SCALE GENOMIC DNA]</scope>
    <source>
        <strain evidence="3 4">NSB1</strain>
    </source>
</reference>
<evidence type="ECO:0000256" key="2">
    <source>
        <dbReference type="RuleBase" id="RU362097"/>
    </source>
</evidence>
<name>A0A495WGI8_9BACT</name>
<keyword evidence="4" id="KW-1185">Reference proteome</keyword>
<dbReference type="PANTHER" id="PTHR30203">
    <property type="entry name" value="OUTER MEMBRANE CATION EFFLUX PROTEIN"/>
    <property type="match status" value="1"/>
</dbReference>
<dbReference type="OrthoDB" id="9770517at2"/>
<sequence length="462" mass="50844">MKKQIILYTVCLAAMMSSCHIYKSYDRPEVDTQGLYRDPVSDNDTLASDTTNMGNLPWEQVFTDPQLQALIRLGLEQNTDLQSAIQNVKAAEAGLMSARLAYAPSLAIAPQGGVSHLEGSKRSWTYTLPISASWEVDLFGKLLNSKRGAKVALLQSKAYKQAVQTQVIATIANCYYTLLMLDKQLAITEETSIIWDKSIETMRSMKEAGMVNEAAIVQSEANSYMIKASIPDLKQQIRETENSLSLVLKEAPQKIKRGTLEEQKLPEVLNSGVPIQLLANRPDVKAAEMSLAGAYYSTNQARSAFYPQISITGTLGWTNSVTGMPIFDVPKMIMSALGTLTQPLFYRGANLAKLKTAKAQQEIAALNFQQSILNAGSEVSNALYQYQAANEKTIQREKQINSLEKSVEYTQQLLTLGTSTYLEVLTAQQSLLSAQLSGISDEFQRIQAVVNLYHALGGGRTE</sequence>
<evidence type="ECO:0000313" key="4">
    <source>
        <dbReference type="Proteomes" id="UP000269493"/>
    </source>
</evidence>
<dbReference type="InterPro" id="IPR003423">
    <property type="entry name" value="OMP_efflux"/>
</dbReference>
<accession>A0A495WGI8</accession>
<comment type="subcellular location">
    <subcellularLocation>
        <location evidence="2">Cell membrane</location>
        <topology evidence="2">Lipid-anchor</topology>
    </subcellularLocation>
</comment>
<dbReference type="GeneID" id="92928293"/>
<dbReference type="AlphaFoldDB" id="A0A495WGI8"/>